<protein>
    <submittedName>
        <fullName evidence="1">Uncharacterized protein</fullName>
    </submittedName>
</protein>
<dbReference type="AlphaFoldDB" id="A0A2P2N7F5"/>
<organism evidence="1">
    <name type="scientific">Rhizophora mucronata</name>
    <name type="common">Asiatic mangrove</name>
    <dbReference type="NCBI Taxonomy" id="61149"/>
    <lineage>
        <taxon>Eukaryota</taxon>
        <taxon>Viridiplantae</taxon>
        <taxon>Streptophyta</taxon>
        <taxon>Embryophyta</taxon>
        <taxon>Tracheophyta</taxon>
        <taxon>Spermatophyta</taxon>
        <taxon>Magnoliopsida</taxon>
        <taxon>eudicotyledons</taxon>
        <taxon>Gunneridae</taxon>
        <taxon>Pentapetalae</taxon>
        <taxon>rosids</taxon>
        <taxon>fabids</taxon>
        <taxon>Malpighiales</taxon>
        <taxon>Rhizophoraceae</taxon>
        <taxon>Rhizophora</taxon>
    </lineage>
</organism>
<dbReference type="EMBL" id="GGEC01057937">
    <property type="protein sequence ID" value="MBX38421.1"/>
    <property type="molecule type" value="Transcribed_RNA"/>
</dbReference>
<evidence type="ECO:0000313" key="1">
    <source>
        <dbReference type="EMBL" id="MBX38421.1"/>
    </source>
</evidence>
<reference evidence="1" key="1">
    <citation type="submission" date="2018-02" db="EMBL/GenBank/DDBJ databases">
        <title>Rhizophora mucronata_Transcriptome.</title>
        <authorList>
            <person name="Meera S.P."/>
            <person name="Sreeshan A."/>
            <person name="Augustine A."/>
        </authorList>
    </citation>
    <scope>NUCLEOTIDE SEQUENCE</scope>
    <source>
        <tissue evidence="1">Leaf</tissue>
    </source>
</reference>
<name>A0A2P2N7F5_RHIMU</name>
<sequence>MMKTVPGDLVEGLSALVNHSFEIHSSQNLGRVIGL</sequence>
<accession>A0A2P2N7F5</accession>
<proteinExistence type="predicted"/>